<dbReference type="InterPro" id="IPR036908">
    <property type="entry name" value="RlpA-like_sf"/>
</dbReference>
<dbReference type="EMBL" id="SRPR01000525">
    <property type="protein sequence ID" value="KAG5952310.1"/>
    <property type="molecule type" value="Genomic_DNA"/>
</dbReference>
<feature type="chain" id="PRO_5040337091" description="SnodProt1" evidence="4">
    <location>
        <begin position="19"/>
        <end position="136"/>
    </location>
</feature>
<organism evidence="6 8">
    <name type="scientific">Claviceps arundinis</name>
    <dbReference type="NCBI Taxonomy" id="1623583"/>
    <lineage>
        <taxon>Eukaryota</taxon>
        <taxon>Fungi</taxon>
        <taxon>Dikarya</taxon>
        <taxon>Ascomycota</taxon>
        <taxon>Pezizomycotina</taxon>
        <taxon>Sordariomycetes</taxon>
        <taxon>Hypocreomycetidae</taxon>
        <taxon>Hypocreales</taxon>
        <taxon>Clavicipitaceae</taxon>
        <taxon>Claviceps</taxon>
    </lineage>
</organism>
<dbReference type="Pfam" id="PF07249">
    <property type="entry name" value="Cerato-platanin"/>
    <property type="match status" value="1"/>
</dbReference>
<evidence type="ECO:0000256" key="2">
    <source>
        <dbReference type="ARBA" id="ARBA00010421"/>
    </source>
</evidence>
<feature type="signal peptide" evidence="4">
    <location>
        <begin position="1"/>
        <end position="18"/>
    </location>
</feature>
<dbReference type="EMBL" id="SRPS01000071">
    <property type="protein sequence ID" value="KAG5970673.1"/>
    <property type="molecule type" value="Genomic_DNA"/>
</dbReference>
<reference evidence="6 7" key="1">
    <citation type="journal article" date="2020" name="bioRxiv">
        <title>Whole genome comparisons of ergot fungi reveals the divergence and evolution of species within the genus Claviceps are the result of varying mechanisms driving genome evolution and host range expansion.</title>
        <authorList>
            <person name="Wyka S.A."/>
            <person name="Mondo S.J."/>
            <person name="Liu M."/>
            <person name="Dettman J."/>
            <person name="Nalam V."/>
            <person name="Broders K.D."/>
        </authorList>
    </citation>
    <scope>NUCLEOTIDE SEQUENCE</scope>
    <source>
        <strain evidence="6">CCC 1102</strain>
        <strain evidence="5 7">LM583</strain>
    </source>
</reference>
<evidence type="ECO:0000256" key="3">
    <source>
        <dbReference type="ARBA" id="ARBA00022525"/>
    </source>
</evidence>
<dbReference type="CDD" id="cd22778">
    <property type="entry name" value="DPBB_CEPL-like"/>
    <property type="match status" value="1"/>
</dbReference>
<sequence>MQISSILTAAIMAVSASAIRVSWDAGYDRADRSLREVSCSDGSHGLLPRFPTQGSLPHFPSIGGADSIAGWNSPSCGTCWQLEYRGNKVKILAIDHVGVGFNIGQRAMDALTNGRSVEFGVVDAVVTPLAAGECGL</sequence>
<comment type="similarity">
    <text evidence="2">Belongs to the cerato-platanin family.</text>
</comment>
<name>A0A9P7MVP4_9HYPO</name>
<proteinExistence type="inferred from homology"/>
<keyword evidence="7" id="KW-1185">Reference proteome</keyword>
<gene>
    <name evidence="6" type="ORF">E4U56_007460</name>
    <name evidence="5" type="ORF">E4U57_006246</name>
</gene>
<evidence type="ECO:0008006" key="9">
    <source>
        <dbReference type="Google" id="ProtNLM"/>
    </source>
</evidence>
<comment type="subcellular location">
    <subcellularLocation>
        <location evidence="1">Secreted</location>
    </subcellularLocation>
</comment>
<keyword evidence="4" id="KW-0732">Signal</keyword>
<comment type="caution">
    <text evidence="6">The sequence shown here is derived from an EMBL/GenBank/DDBJ whole genome shotgun (WGS) entry which is preliminary data.</text>
</comment>
<evidence type="ECO:0000313" key="7">
    <source>
        <dbReference type="Proteomes" id="UP000742024"/>
    </source>
</evidence>
<dbReference type="AlphaFoldDB" id="A0A9P7MVP4"/>
<dbReference type="Gene3D" id="2.40.40.10">
    <property type="entry name" value="RlpA-like domain"/>
    <property type="match status" value="1"/>
</dbReference>
<evidence type="ECO:0000256" key="4">
    <source>
        <dbReference type="SAM" id="SignalP"/>
    </source>
</evidence>
<evidence type="ECO:0000313" key="8">
    <source>
        <dbReference type="Proteomes" id="UP000784919"/>
    </source>
</evidence>
<dbReference type="InterPro" id="IPR010829">
    <property type="entry name" value="Cerato-platanin"/>
</dbReference>
<dbReference type="Proteomes" id="UP000742024">
    <property type="component" value="Unassembled WGS sequence"/>
</dbReference>
<dbReference type="GO" id="GO:0005576">
    <property type="term" value="C:extracellular region"/>
    <property type="evidence" value="ECO:0007669"/>
    <property type="project" value="UniProtKB-SubCell"/>
</dbReference>
<accession>A0A9P7MVP4</accession>
<evidence type="ECO:0000313" key="6">
    <source>
        <dbReference type="EMBL" id="KAG5970673.1"/>
    </source>
</evidence>
<protein>
    <recommendedName>
        <fullName evidence="9">SnodProt1</fullName>
    </recommendedName>
</protein>
<dbReference type="SUPFAM" id="SSF50685">
    <property type="entry name" value="Barwin-like endoglucanases"/>
    <property type="match status" value="1"/>
</dbReference>
<keyword evidence="3" id="KW-0964">Secreted</keyword>
<evidence type="ECO:0000313" key="5">
    <source>
        <dbReference type="EMBL" id="KAG5952310.1"/>
    </source>
</evidence>
<dbReference type="OrthoDB" id="4898945at2759"/>
<evidence type="ECO:0000256" key="1">
    <source>
        <dbReference type="ARBA" id="ARBA00004613"/>
    </source>
</evidence>
<dbReference type="Proteomes" id="UP000784919">
    <property type="component" value="Unassembled WGS sequence"/>
</dbReference>